<dbReference type="InterPro" id="IPR011108">
    <property type="entry name" value="RMMBL"/>
</dbReference>
<dbReference type="Gene3D" id="3.60.15.10">
    <property type="entry name" value="Ribonuclease Z/Hydroxyacylglutathione hydrolase-like"/>
    <property type="match status" value="1"/>
</dbReference>
<keyword evidence="9" id="KW-1185">Reference proteome</keyword>
<reference evidence="9" key="1">
    <citation type="journal article" date="2019" name="Int. J. Syst. Evol. Microbiol.">
        <title>The Global Catalogue of Microorganisms (GCM) 10K type strain sequencing project: providing services to taxonomists for standard genome sequencing and annotation.</title>
        <authorList>
            <consortium name="The Broad Institute Genomics Platform"/>
            <consortium name="The Broad Institute Genome Sequencing Center for Infectious Disease"/>
            <person name="Wu L."/>
            <person name="Ma J."/>
        </authorList>
    </citation>
    <scope>NUCLEOTIDE SEQUENCE [LARGE SCALE GENOMIC DNA]</scope>
    <source>
        <strain evidence="9">CECT 7297</strain>
    </source>
</reference>
<dbReference type="Proteomes" id="UP001595798">
    <property type="component" value="Unassembled WGS sequence"/>
</dbReference>
<dbReference type="Gene3D" id="3.40.50.10710">
    <property type="entry name" value="Metallo-hydrolase/oxidoreductase"/>
    <property type="match status" value="1"/>
</dbReference>
<evidence type="ECO:0000256" key="6">
    <source>
        <dbReference type="ARBA" id="ARBA00022884"/>
    </source>
</evidence>
<dbReference type="RefSeq" id="WP_379887823.1">
    <property type="nucleotide sequence ID" value="NZ_JBHSDI010000016.1"/>
</dbReference>
<dbReference type="InterPro" id="IPR001279">
    <property type="entry name" value="Metallo-B-lactamas"/>
</dbReference>
<evidence type="ECO:0000256" key="3">
    <source>
        <dbReference type="ARBA" id="ARBA00022801"/>
    </source>
</evidence>
<dbReference type="GO" id="GO:0016787">
    <property type="term" value="F:hydrolase activity"/>
    <property type="evidence" value="ECO:0007669"/>
    <property type="project" value="UniProtKB-KW"/>
</dbReference>
<dbReference type="Pfam" id="PF00753">
    <property type="entry name" value="Lactamase_B"/>
    <property type="match status" value="1"/>
</dbReference>
<evidence type="ECO:0000256" key="1">
    <source>
        <dbReference type="ARBA" id="ARBA00022722"/>
    </source>
</evidence>
<dbReference type="InterPro" id="IPR036866">
    <property type="entry name" value="RibonucZ/Hydroxyglut_hydro"/>
</dbReference>
<dbReference type="SUPFAM" id="SSF56281">
    <property type="entry name" value="Metallo-hydrolase/oxidoreductase"/>
    <property type="match status" value="1"/>
</dbReference>
<dbReference type="Pfam" id="PF07521">
    <property type="entry name" value="RMMBL"/>
    <property type="match status" value="1"/>
</dbReference>
<gene>
    <name evidence="8" type="ORF">ACFOZ5_12560</name>
</gene>
<evidence type="ECO:0000313" key="8">
    <source>
        <dbReference type="EMBL" id="MFC4259864.1"/>
    </source>
</evidence>
<dbReference type="EC" id="3.1.-.-" evidence="8"/>
<keyword evidence="3 8" id="KW-0378">Hydrolase</keyword>
<keyword evidence="5" id="KW-0269">Exonuclease</keyword>
<evidence type="ECO:0000256" key="2">
    <source>
        <dbReference type="ARBA" id="ARBA00022723"/>
    </source>
</evidence>
<keyword evidence="6" id="KW-0694">RNA-binding</keyword>
<protein>
    <submittedName>
        <fullName evidence="8">Ribonuclease J</fullName>
        <ecNumber evidence="8">3.1.-.-</ecNumber>
    </submittedName>
</protein>
<keyword evidence="4" id="KW-0862">Zinc</keyword>
<dbReference type="InterPro" id="IPR055132">
    <property type="entry name" value="RNase_J_b_CASP"/>
</dbReference>
<keyword evidence="2" id="KW-0479">Metal-binding</keyword>
<proteinExistence type="predicted"/>
<dbReference type="InterPro" id="IPR042173">
    <property type="entry name" value="RNase_J_2"/>
</dbReference>
<organism evidence="8 9">
    <name type="scientific">Marinobacter lacisalsi</name>
    <dbReference type="NCBI Taxonomy" id="475979"/>
    <lineage>
        <taxon>Bacteria</taxon>
        <taxon>Pseudomonadati</taxon>
        <taxon>Pseudomonadota</taxon>
        <taxon>Gammaproteobacteria</taxon>
        <taxon>Pseudomonadales</taxon>
        <taxon>Marinobacteraceae</taxon>
        <taxon>Marinobacter</taxon>
    </lineage>
</organism>
<dbReference type="CDD" id="cd07714">
    <property type="entry name" value="RNaseJ_MBL-fold"/>
    <property type="match status" value="1"/>
</dbReference>
<evidence type="ECO:0000259" key="7">
    <source>
        <dbReference type="SMART" id="SM00849"/>
    </source>
</evidence>
<dbReference type="EMBL" id="JBHSDI010000016">
    <property type="protein sequence ID" value="MFC4259864.1"/>
    <property type="molecule type" value="Genomic_DNA"/>
</dbReference>
<evidence type="ECO:0000256" key="4">
    <source>
        <dbReference type="ARBA" id="ARBA00022833"/>
    </source>
</evidence>
<comment type="caution">
    <text evidence="8">The sequence shown here is derived from an EMBL/GenBank/DDBJ whole genome shotgun (WGS) entry which is preliminary data.</text>
</comment>
<evidence type="ECO:0000313" key="9">
    <source>
        <dbReference type="Proteomes" id="UP001595798"/>
    </source>
</evidence>
<name>A0ABV8QLB8_9GAMM</name>
<feature type="domain" description="Metallo-beta-lactamase" evidence="7">
    <location>
        <begin position="20"/>
        <end position="214"/>
    </location>
</feature>
<keyword evidence="1" id="KW-0540">Nuclease</keyword>
<sequence>MTPDHNDLWFLPLGGTGEIGMNLNLYGHDGQWLMVDCGVTFPRTGRVIADGTVHGRGEPPVQMADPAFIADRREQLAGLVITHAHEDHIGAVPYLWPLLQCPIYTSRFTAEILRRKLAEFDLLHRVPIHVVDVDERRTIGPFEVQWLALTHSIPDPNALMIRTPAGRIFHSGDWKLDEKPLVGHGYTPGTFKALAEEGVTAMVCDSTNATVAGHSVSESALEKGLLAAVDDAPGRVIVACFGSNIARLHTLANVARATGRYMGLLGRSLINMAGAAKAAGVWNTDDHLIPPAHLGYLPREEVLAVATGSQGEPRTALRRMAMGSHPEVELEPGDRVIFSARAIPGNEDAIEALIASLREQGVEVITAEAADLPIHASGHPARDELRAMYQWVQPGVAIPVHGEAEHMDAHAGLARECGVPKTLLGRNGDLFMIRPVPGMRRQVVETGRLGWDKGELVQIISAPLS</sequence>
<dbReference type="PANTHER" id="PTHR43694">
    <property type="entry name" value="RIBONUCLEASE J"/>
    <property type="match status" value="1"/>
</dbReference>
<dbReference type="Pfam" id="PF22505">
    <property type="entry name" value="RNase_J_b_CASP"/>
    <property type="match status" value="1"/>
</dbReference>
<dbReference type="SMART" id="SM00849">
    <property type="entry name" value="Lactamase_B"/>
    <property type="match status" value="1"/>
</dbReference>
<accession>A0ABV8QLB8</accession>
<evidence type="ECO:0000256" key="5">
    <source>
        <dbReference type="ARBA" id="ARBA00022839"/>
    </source>
</evidence>
<dbReference type="PANTHER" id="PTHR43694:SF1">
    <property type="entry name" value="RIBONUCLEASE J"/>
    <property type="match status" value="1"/>
</dbReference>